<sequence length="167" mass="19100">MPPKLPPKPVVDLSCTQDRIHKGPWLVYQGPRPGVYDHQTIAENPELNGLARAYDNYDKAERDFSACRRSGILDALNAAANAKEQFVVIKGYEVGIFVDCLSAFIIGLRWEPELGEIVWCESESVAANFFQDKLNRREVETCKVEFWHIPKRMFNPVKKYIWTLVSA</sequence>
<accession>A0ABR2Z921</accession>
<comment type="caution">
    <text evidence="1">The sequence shown here is derived from an EMBL/GenBank/DDBJ whole genome shotgun (WGS) entry which is preliminary data.</text>
</comment>
<reference evidence="1 2" key="1">
    <citation type="submission" date="2024-05" db="EMBL/GenBank/DDBJ databases">
        <title>A draft genome resource for the thread blight pathogen Marasmius tenuissimus strain MS-2.</title>
        <authorList>
            <person name="Yulfo-Soto G.E."/>
            <person name="Baruah I.K."/>
            <person name="Amoako-Attah I."/>
            <person name="Bukari Y."/>
            <person name="Meinhardt L.W."/>
            <person name="Bailey B.A."/>
            <person name="Cohen S.P."/>
        </authorList>
    </citation>
    <scope>NUCLEOTIDE SEQUENCE [LARGE SCALE GENOMIC DNA]</scope>
    <source>
        <strain evidence="1 2">MS-2</strain>
    </source>
</reference>
<dbReference type="EMBL" id="JBBXMP010000432">
    <property type="protein sequence ID" value="KAL0057803.1"/>
    <property type="molecule type" value="Genomic_DNA"/>
</dbReference>
<protein>
    <recommendedName>
        <fullName evidence="3">RNase H type-1 domain-containing protein</fullName>
    </recommendedName>
</protein>
<proteinExistence type="predicted"/>
<organism evidence="1 2">
    <name type="scientific">Marasmius tenuissimus</name>
    <dbReference type="NCBI Taxonomy" id="585030"/>
    <lineage>
        <taxon>Eukaryota</taxon>
        <taxon>Fungi</taxon>
        <taxon>Dikarya</taxon>
        <taxon>Basidiomycota</taxon>
        <taxon>Agaricomycotina</taxon>
        <taxon>Agaricomycetes</taxon>
        <taxon>Agaricomycetidae</taxon>
        <taxon>Agaricales</taxon>
        <taxon>Marasmiineae</taxon>
        <taxon>Marasmiaceae</taxon>
        <taxon>Marasmius</taxon>
    </lineage>
</organism>
<keyword evidence="2" id="KW-1185">Reference proteome</keyword>
<dbReference type="Proteomes" id="UP001437256">
    <property type="component" value="Unassembled WGS sequence"/>
</dbReference>
<name>A0ABR2Z921_9AGAR</name>
<evidence type="ECO:0000313" key="1">
    <source>
        <dbReference type="EMBL" id="KAL0057803.1"/>
    </source>
</evidence>
<evidence type="ECO:0000313" key="2">
    <source>
        <dbReference type="Proteomes" id="UP001437256"/>
    </source>
</evidence>
<evidence type="ECO:0008006" key="3">
    <source>
        <dbReference type="Google" id="ProtNLM"/>
    </source>
</evidence>
<gene>
    <name evidence="1" type="ORF">AAF712_015546</name>
</gene>